<dbReference type="EMBL" id="JAJEQD010000017">
    <property type="protein sequence ID" value="MCC2157107.1"/>
    <property type="molecule type" value="Genomic_DNA"/>
</dbReference>
<accession>A0ABS8F3U1</accession>
<organism evidence="3 4">
    <name type="scientific">Veillonella fallax</name>
    <dbReference type="NCBI Taxonomy" id="2881272"/>
    <lineage>
        <taxon>Bacteria</taxon>
        <taxon>Bacillati</taxon>
        <taxon>Bacillota</taxon>
        <taxon>Negativicutes</taxon>
        <taxon>Veillonellales</taxon>
        <taxon>Veillonellaceae</taxon>
        <taxon>Veillonella</taxon>
    </lineage>
</organism>
<dbReference type="Proteomes" id="UP001198241">
    <property type="component" value="Unassembled WGS sequence"/>
</dbReference>
<dbReference type="InterPro" id="IPR051396">
    <property type="entry name" value="Bact_Antivir_Def_Nuclease"/>
</dbReference>
<comment type="caution">
    <text evidence="3">The sequence shown here is derived from an EMBL/GenBank/DDBJ whole genome shotgun (WGS) entry which is preliminary data.</text>
</comment>
<dbReference type="InterPro" id="IPR038729">
    <property type="entry name" value="Rad50/SbcC_AAA"/>
</dbReference>
<dbReference type="RefSeq" id="WP_227721429.1">
    <property type="nucleotide sequence ID" value="NZ_JAJEQD010000017.1"/>
</dbReference>
<proteinExistence type="predicted"/>
<dbReference type="SUPFAM" id="SSF52540">
    <property type="entry name" value="P-loop containing nucleoside triphosphate hydrolases"/>
    <property type="match status" value="1"/>
</dbReference>
<evidence type="ECO:0000313" key="3">
    <source>
        <dbReference type="EMBL" id="MCC2157107.1"/>
    </source>
</evidence>
<dbReference type="Gene3D" id="3.40.50.300">
    <property type="entry name" value="P-loop containing nucleotide triphosphate hydrolases"/>
    <property type="match status" value="1"/>
</dbReference>
<name>A0ABS8F3U1_9FIRM</name>
<evidence type="ECO:0000259" key="2">
    <source>
        <dbReference type="Pfam" id="PF20469"/>
    </source>
</evidence>
<reference evidence="3 4" key="1">
    <citation type="submission" date="2021-10" db="EMBL/GenBank/DDBJ databases">
        <title>Anaerobic single-cell dispensing facilitates the cultivation of human gut bacteria.</title>
        <authorList>
            <person name="Afrizal A."/>
        </authorList>
    </citation>
    <scope>NUCLEOTIDE SEQUENCE [LARGE SCALE GENOMIC DNA]</scope>
    <source>
        <strain evidence="3 4">CLA-AA-H247</strain>
    </source>
</reference>
<gene>
    <name evidence="3" type="ORF">LKD20_08145</name>
</gene>
<protein>
    <submittedName>
        <fullName evidence="3">AAA family ATPase</fullName>
    </submittedName>
</protein>
<dbReference type="PANTHER" id="PTHR43581:SF4">
    <property type="entry name" value="ATP_GTP PHOSPHATASE"/>
    <property type="match status" value="1"/>
</dbReference>
<dbReference type="Pfam" id="PF13476">
    <property type="entry name" value="AAA_23"/>
    <property type="match status" value="1"/>
</dbReference>
<evidence type="ECO:0000313" key="4">
    <source>
        <dbReference type="Proteomes" id="UP001198241"/>
    </source>
</evidence>
<dbReference type="PANTHER" id="PTHR43581">
    <property type="entry name" value="ATP/GTP PHOSPHATASE"/>
    <property type="match status" value="1"/>
</dbReference>
<feature type="domain" description="Rad50/SbcC-type AAA" evidence="1">
    <location>
        <begin position="8"/>
        <end position="223"/>
    </location>
</feature>
<dbReference type="Pfam" id="PF20469">
    <property type="entry name" value="OLD-like_TOPRIM"/>
    <property type="match status" value="1"/>
</dbReference>
<keyword evidence="4" id="KW-1185">Reference proteome</keyword>
<dbReference type="InterPro" id="IPR027417">
    <property type="entry name" value="P-loop_NTPase"/>
</dbReference>
<dbReference type="InterPro" id="IPR034139">
    <property type="entry name" value="TOPRIM_OLD"/>
</dbReference>
<feature type="domain" description="OLD protein-like TOPRIM" evidence="2">
    <location>
        <begin position="356"/>
        <end position="421"/>
    </location>
</feature>
<evidence type="ECO:0000259" key="1">
    <source>
        <dbReference type="Pfam" id="PF13476"/>
    </source>
</evidence>
<sequence length="530" mass="61422">MEKSYIKSLYINGFKKFLDFRIEFNKKLNILVGENEAGKSTILDAIKLVIFQSYKNVDKSVLLNLFNVHDVIKYQQNPSLETLPKILIELELDIDESHPRSQDLFGQHNRKKKELFGLRFICEFSDELSDGNLCFNSTIPVDYYILKWETFSGRSYVYQNNLIKAISIDTSKNDTSSSYNYYNKQIFNNIFDSNERNKNRHFFRESLNNIFSGDNSLLIDDNRVFNINESKLILENLITIYDNNIPLESKGSGMENIIKTEIALAKAGESIELILLEEPENHLSHSNLRSMINRIKNHCEDSQIILTTHSNLITSRLGLNNILWIGTTQSKSFNNLDKNTVQFFHKSDDNKLLEFLLSNKVILVEGKTEYLLLALLYEQCYKTSLDEDNITIISLNGLSYKNYLDIMKDNEKKVAVITDNDANQKKIDQAKTANDSSLNINFFMGKTIKDWTWEVCFYNINSKALDEIINIDKDAEYPVKEYSDGRSKNLPIVLRKMINSKSESAYTILTSDRVFSIPDYIEEAFEWIRS</sequence>
<dbReference type="CDD" id="cd01026">
    <property type="entry name" value="TOPRIM_OLD"/>
    <property type="match status" value="1"/>
</dbReference>